<feature type="transmembrane region" description="Helical" evidence="1">
    <location>
        <begin position="12"/>
        <end position="33"/>
    </location>
</feature>
<keyword evidence="1" id="KW-1133">Transmembrane helix</keyword>
<sequence length="54" mass="6353">WLALKNLKTGLYSLLFCCYDDCSCGFFLSWLVFKIIQVDFLIRLSSLVKTLHYI</sequence>
<organism evidence="2 3">
    <name type="scientific">Helicobacter pylori GAM260BSi</name>
    <dbReference type="NCBI Taxonomy" id="1159046"/>
    <lineage>
        <taxon>Bacteria</taxon>
        <taxon>Pseudomonadati</taxon>
        <taxon>Campylobacterota</taxon>
        <taxon>Epsilonproteobacteria</taxon>
        <taxon>Campylobacterales</taxon>
        <taxon>Helicobacteraceae</taxon>
        <taxon>Helicobacter</taxon>
    </lineage>
</organism>
<feature type="non-terminal residue" evidence="2">
    <location>
        <position position="1"/>
    </location>
</feature>
<reference evidence="2 3" key="1">
    <citation type="submission" date="2012-11" db="EMBL/GenBank/DDBJ databases">
        <authorList>
            <person name="Weinstock G."/>
            <person name="Sodergren E."/>
            <person name="Lobos E.A."/>
            <person name="Fulton L."/>
            <person name="Fulton R."/>
            <person name="Courtney L."/>
            <person name="Fronick C."/>
            <person name="O'Laughlin M."/>
            <person name="Godfrey J."/>
            <person name="Wilson R.M."/>
            <person name="Miner T."/>
            <person name="Farmer C."/>
            <person name="Delehaunty K."/>
            <person name="Cordes M."/>
            <person name="Minx P."/>
            <person name="Tomlinson C."/>
            <person name="Chen J."/>
            <person name="Wollam A."/>
            <person name="Pepin K.H."/>
            <person name="Bhonagiri V."/>
            <person name="Zhang X."/>
            <person name="Suruliraj S."/>
            <person name="Antonio M."/>
            <person name="Secka O."/>
            <person name="Thomas J."/>
            <person name="Warren W."/>
            <person name="Mitreva M."/>
            <person name="Mardis E.R."/>
            <person name="Wilson R.K."/>
        </authorList>
    </citation>
    <scope>NUCLEOTIDE SEQUENCE [LARGE SCALE GENOMIC DNA]</scope>
    <source>
        <strain evidence="2 3">GAM260BSi</strain>
    </source>
</reference>
<evidence type="ECO:0000313" key="2">
    <source>
        <dbReference type="EMBL" id="EMH21726.1"/>
    </source>
</evidence>
<gene>
    <name evidence="2" type="ORF">HMPREF1418_01354</name>
</gene>
<evidence type="ECO:0000313" key="3">
    <source>
        <dbReference type="Proteomes" id="UP000012023"/>
    </source>
</evidence>
<dbReference type="EMBL" id="APDV01000079">
    <property type="protein sequence ID" value="EMH21726.1"/>
    <property type="molecule type" value="Genomic_DNA"/>
</dbReference>
<dbReference type="Proteomes" id="UP000012023">
    <property type="component" value="Unassembled WGS sequence"/>
</dbReference>
<proteinExistence type="predicted"/>
<accession>M3QMZ0</accession>
<keyword evidence="1" id="KW-0812">Transmembrane</keyword>
<evidence type="ECO:0000256" key="1">
    <source>
        <dbReference type="SAM" id="Phobius"/>
    </source>
</evidence>
<comment type="caution">
    <text evidence="2">The sequence shown here is derived from an EMBL/GenBank/DDBJ whole genome shotgun (WGS) entry which is preliminary data.</text>
</comment>
<dbReference type="AlphaFoldDB" id="M3QMZ0"/>
<dbReference type="HOGENOM" id="CLU_3036957_0_0_7"/>
<name>M3QMZ0_HELPX</name>
<protein>
    <submittedName>
        <fullName evidence="2">Uncharacterized protein</fullName>
    </submittedName>
</protein>
<keyword evidence="1" id="KW-0472">Membrane</keyword>